<evidence type="ECO:0000313" key="3">
    <source>
        <dbReference type="Proteomes" id="UP001176941"/>
    </source>
</evidence>
<gene>
    <name evidence="2" type="ORF">MRATA1EN1_LOCUS53</name>
</gene>
<feature type="compositionally biased region" description="Polar residues" evidence="1">
    <location>
        <begin position="207"/>
        <end position="219"/>
    </location>
</feature>
<organism evidence="2 3">
    <name type="scientific">Rangifer tarandus platyrhynchus</name>
    <name type="common">Svalbard reindeer</name>
    <dbReference type="NCBI Taxonomy" id="3082113"/>
    <lineage>
        <taxon>Eukaryota</taxon>
        <taxon>Metazoa</taxon>
        <taxon>Chordata</taxon>
        <taxon>Craniata</taxon>
        <taxon>Vertebrata</taxon>
        <taxon>Euteleostomi</taxon>
        <taxon>Mammalia</taxon>
        <taxon>Eutheria</taxon>
        <taxon>Laurasiatheria</taxon>
        <taxon>Artiodactyla</taxon>
        <taxon>Ruminantia</taxon>
        <taxon>Pecora</taxon>
        <taxon>Cervidae</taxon>
        <taxon>Odocoileinae</taxon>
        <taxon>Rangifer</taxon>
    </lineage>
</organism>
<dbReference type="EMBL" id="OX459937">
    <property type="protein sequence ID" value="CAI9151091.1"/>
    <property type="molecule type" value="Genomic_DNA"/>
</dbReference>
<accession>A0ABN8XPK5</accession>
<name>A0ABN8XPK5_RANTA</name>
<protein>
    <submittedName>
        <fullName evidence="2">Uncharacterized protein</fullName>
    </submittedName>
</protein>
<evidence type="ECO:0000313" key="2">
    <source>
        <dbReference type="EMBL" id="CAI9151091.1"/>
    </source>
</evidence>
<dbReference type="Proteomes" id="UP001176941">
    <property type="component" value="Chromosome 1"/>
</dbReference>
<keyword evidence="3" id="KW-1185">Reference proteome</keyword>
<sequence length="366" mass="40232">MESPISDAIMSPRRTWAGASETLSGSGLPPGPYLCWSEEPGTTAQAPAEEEEDELYRQSLEILSQYLREQGTGAKDAKRLGDGSTVDVDSNSHELQSRARLLRISGAYRCDLNLLTPALVRLHGARGRRAARPLTRARRPSVLPLTLGVFRGCPGVRTRHVCFPSTSRVKTPFATQRGPRKGRAFFPSGVGLISRRLGSAPPPAAISTRSGKPPSTSQDRPWKAGAAGRWKPGLGGRRQGPAEVSDSARRSQPRVSIHQFRYLRVGPAALSSDQPQSTWLCAARLIRIPSLCLAARRRSAADDSHGWVEREKPRGAGEKWERMHLIPARECWGKEFSKGRVLTDIFFSNVHFEITHLACTELTAYL</sequence>
<reference evidence="2" key="1">
    <citation type="submission" date="2023-04" db="EMBL/GenBank/DDBJ databases">
        <authorList>
            <consortium name="ELIXIR-Norway"/>
        </authorList>
    </citation>
    <scope>NUCLEOTIDE SEQUENCE [LARGE SCALE GENOMIC DNA]</scope>
</reference>
<evidence type="ECO:0000256" key="1">
    <source>
        <dbReference type="SAM" id="MobiDB-lite"/>
    </source>
</evidence>
<feature type="region of interest" description="Disordered" evidence="1">
    <location>
        <begin position="197"/>
        <end position="252"/>
    </location>
</feature>
<feature type="region of interest" description="Disordered" evidence="1">
    <location>
        <begin position="1"/>
        <end position="48"/>
    </location>
</feature>
<proteinExistence type="predicted"/>